<protein>
    <submittedName>
        <fullName evidence="6">Alpha/beta hydrolase</fullName>
    </submittedName>
</protein>
<dbReference type="RefSeq" id="WP_140037342.1">
    <property type="nucleotide sequence ID" value="NZ_CP041040.1"/>
</dbReference>
<feature type="signal peptide" evidence="4">
    <location>
        <begin position="1"/>
        <end position="35"/>
    </location>
</feature>
<comment type="similarity">
    <text evidence="1">Belongs to the peptidase S33 family.</text>
</comment>
<dbReference type="EMBL" id="CP041040">
    <property type="protein sequence ID" value="QDE35125.1"/>
    <property type="molecule type" value="Genomic_DNA"/>
</dbReference>
<dbReference type="InterPro" id="IPR000073">
    <property type="entry name" value="AB_hydrolase_1"/>
</dbReference>
<evidence type="ECO:0000256" key="1">
    <source>
        <dbReference type="ARBA" id="ARBA00010088"/>
    </source>
</evidence>
<name>A0A4Y5YRK6_9MICO</name>
<dbReference type="AlphaFoldDB" id="A0A4Y5YRK6"/>
<dbReference type="InterPro" id="IPR051601">
    <property type="entry name" value="Serine_prot/Carboxylest_S33"/>
</dbReference>
<dbReference type="Gene3D" id="3.40.50.1820">
    <property type="entry name" value="alpha/beta hydrolase"/>
    <property type="match status" value="1"/>
</dbReference>
<keyword evidence="3 6" id="KW-0378">Hydrolase</keyword>
<dbReference type="GO" id="GO:0016787">
    <property type="term" value="F:hydrolase activity"/>
    <property type="evidence" value="ECO:0007669"/>
    <property type="project" value="UniProtKB-KW"/>
</dbReference>
<gene>
    <name evidence="6" type="ORF">FIV50_10210</name>
</gene>
<organism evidence="6 7">
    <name type="scientific">Microbacterium foliorum</name>
    <dbReference type="NCBI Taxonomy" id="104336"/>
    <lineage>
        <taxon>Bacteria</taxon>
        <taxon>Bacillati</taxon>
        <taxon>Actinomycetota</taxon>
        <taxon>Actinomycetes</taxon>
        <taxon>Micrococcales</taxon>
        <taxon>Microbacteriaceae</taxon>
        <taxon>Microbacterium</taxon>
    </lineage>
</organism>
<dbReference type="PANTHER" id="PTHR43248">
    <property type="entry name" value="2-SUCCINYL-6-HYDROXY-2,4-CYCLOHEXADIENE-1-CARBOXYLATE SYNTHASE"/>
    <property type="match status" value="1"/>
</dbReference>
<dbReference type="Proteomes" id="UP000316125">
    <property type="component" value="Chromosome"/>
</dbReference>
<evidence type="ECO:0000313" key="7">
    <source>
        <dbReference type="Proteomes" id="UP000316125"/>
    </source>
</evidence>
<evidence type="ECO:0000256" key="4">
    <source>
        <dbReference type="SAM" id="SignalP"/>
    </source>
</evidence>
<dbReference type="SUPFAM" id="SSF53474">
    <property type="entry name" value="alpha/beta-Hydrolases"/>
    <property type="match status" value="1"/>
</dbReference>
<feature type="chain" id="PRO_5038488425" evidence="4">
    <location>
        <begin position="36"/>
        <end position="529"/>
    </location>
</feature>
<feature type="domain" description="AB hydrolase-1" evidence="5">
    <location>
        <begin position="124"/>
        <end position="498"/>
    </location>
</feature>
<evidence type="ECO:0000256" key="2">
    <source>
        <dbReference type="ARBA" id="ARBA00022729"/>
    </source>
</evidence>
<keyword evidence="2 4" id="KW-0732">Signal</keyword>
<sequence>MTRSPIRSRGKNDKRRRWVTPGIAATAAVSLLVLAGCTAATPDDQGGSTETGLEQFMAQKLDFGPCDPTIVGSQPDVPEIIDAAESAECAMLTVPMDHEDIQGETIDLAVTRIAATGDDRIGSVVLNPGGPGAQATTFAPLVAALWTGGRITERFDIVGFDPRGVGLSRPAVDCYTDEERDADVPLAALGEWTEESAREIVHKCAQGTGSEEVLAHLGTRDTARDMDVLRSALGDDKLTFAGASYGTRLGSVYAEMFPQNVRALVLDGAVDPLMNTGERRVQLSEGLQASFQRFADYCATQAECPLGTDPARATTEAQELLRPLVDEPLIAADGREVGFLAAGEGIVAGLYSEASWPAIIAGLSELQAGRPDALLALRDGSYGRSESGEYTNSYEALFAINCLDEERFTAEEMAQLGEDLNDAVPFLDPGTDPATQDGCEYWPGEPTLGYPYATDIDGLPEVLVISATGDPVTPHEGGISLADTLGARLLTVDGNQHGTVISRNECIDGIVADYLVDLELPDDGARCAL</sequence>
<reference evidence="6 7" key="1">
    <citation type="submission" date="2019-06" db="EMBL/GenBank/DDBJ databases">
        <title>Complete genome of Microbacterium foliorum M2.</title>
        <authorList>
            <person name="Cao G."/>
        </authorList>
    </citation>
    <scope>NUCLEOTIDE SEQUENCE [LARGE SCALE GENOMIC DNA]</scope>
    <source>
        <strain evidence="6 7">M2</strain>
    </source>
</reference>
<evidence type="ECO:0000313" key="6">
    <source>
        <dbReference type="EMBL" id="QDE35125.1"/>
    </source>
</evidence>
<dbReference type="Pfam" id="PF00561">
    <property type="entry name" value="Abhydrolase_1"/>
    <property type="match status" value="1"/>
</dbReference>
<dbReference type="PANTHER" id="PTHR43248:SF29">
    <property type="entry name" value="TRIPEPTIDYL AMINOPEPTIDASE"/>
    <property type="match status" value="1"/>
</dbReference>
<evidence type="ECO:0000259" key="5">
    <source>
        <dbReference type="Pfam" id="PF00561"/>
    </source>
</evidence>
<accession>A0A4Y5YRK6</accession>
<proteinExistence type="inferred from homology"/>
<evidence type="ECO:0000256" key="3">
    <source>
        <dbReference type="ARBA" id="ARBA00022801"/>
    </source>
</evidence>
<dbReference type="OrthoDB" id="4447445at2"/>
<dbReference type="InterPro" id="IPR029058">
    <property type="entry name" value="AB_hydrolase_fold"/>
</dbReference>